<gene>
    <name evidence="1" type="ORF">SAMN06296429_104298</name>
</gene>
<proteinExistence type="predicted"/>
<reference evidence="1 2" key="1">
    <citation type="submission" date="2017-04" db="EMBL/GenBank/DDBJ databases">
        <authorList>
            <person name="Afonso C.L."/>
            <person name="Miller P.J."/>
            <person name="Scott M.A."/>
            <person name="Spackman E."/>
            <person name="Goraichik I."/>
            <person name="Dimitrov K.M."/>
            <person name="Suarez D.L."/>
            <person name="Swayne D.E."/>
        </authorList>
    </citation>
    <scope>NUCLEOTIDE SEQUENCE [LARGE SCALE GENOMIC DNA]</scope>
    <source>
        <strain evidence="1 2">CGMCC 1.12511</strain>
    </source>
</reference>
<name>A0A1W1ZX92_9MICO</name>
<organism evidence="1 2">
    <name type="scientific">Janibacter indicus</name>
    <dbReference type="NCBI Taxonomy" id="857417"/>
    <lineage>
        <taxon>Bacteria</taxon>
        <taxon>Bacillati</taxon>
        <taxon>Actinomycetota</taxon>
        <taxon>Actinomycetes</taxon>
        <taxon>Micrococcales</taxon>
        <taxon>Intrasporangiaceae</taxon>
        <taxon>Janibacter</taxon>
    </lineage>
</organism>
<dbReference type="Proteomes" id="UP000192634">
    <property type="component" value="Unassembled WGS sequence"/>
</dbReference>
<evidence type="ECO:0000313" key="1">
    <source>
        <dbReference type="EMBL" id="SMC53075.1"/>
    </source>
</evidence>
<accession>A0A1W1ZX92</accession>
<dbReference type="EMBL" id="FWXN01000004">
    <property type="protein sequence ID" value="SMC53075.1"/>
    <property type="molecule type" value="Genomic_DNA"/>
</dbReference>
<dbReference type="AlphaFoldDB" id="A0A1W1ZX92"/>
<sequence>MLCIGWQGAHPHNRSVLDLAGHPTNEYVARVWELAIPLPQRPRGAWLVPTVGNVAQMRSLVSVFGPLAEALAQISRESHVDVLVDLGRLGAAGPSTQLWSHADSVLLFTDTTLSALNTLAVGAPVLADELDAIGARHRLAVVPVLGDAKGESHRPYGAREISGITSGIPVLAGVARDGKAAGSRTWGKRGRYPLSVRRLIGAVDQHTRGANEYLAVAGGGA</sequence>
<evidence type="ECO:0000313" key="2">
    <source>
        <dbReference type="Proteomes" id="UP000192634"/>
    </source>
</evidence>
<protein>
    <submittedName>
        <fullName evidence="1">Uncharacterized protein</fullName>
    </submittedName>
</protein>